<name>T0Q7A0_SAPDV</name>
<evidence type="ECO:0000259" key="8">
    <source>
        <dbReference type="PROSITE" id="PS50850"/>
    </source>
</evidence>
<dbReference type="STRING" id="1156394.T0Q7A0"/>
<dbReference type="SUPFAM" id="SSF103473">
    <property type="entry name" value="MFS general substrate transporter"/>
    <property type="match status" value="1"/>
</dbReference>
<feature type="transmembrane region" description="Helical" evidence="7">
    <location>
        <begin position="6"/>
        <end position="27"/>
    </location>
</feature>
<evidence type="ECO:0000256" key="6">
    <source>
        <dbReference type="ARBA" id="ARBA00024338"/>
    </source>
</evidence>
<feature type="transmembrane region" description="Helical" evidence="7">
    <location>
        <begin position="311"/>
        <end position="334"/>
    </location>
</feature>
<feature type="transmembrane region" description="Helical" evidence="7">
    <location>
        <begin position="268"/>
        <end position="290"/>
    </location>
</feature>
<evidence type="ECO:0000256" key="1">
    <source>
        <dbReference type="ARBA" id="ARBA00004141"/>
    </source>
</evidence>
<dbReference type="InterPro" id="IPR036259">
    <property type="entry name" value="MFS_trans_sf"/>
</dbReference>
<dbReference type="PANTHER" id="PTHR23505">
    <property type="entry name" value="SPINSTER"/>
    <property type="match status" value="1"/>
</dbReference>
<dbReference type="PANTHER" id="PTHR23505:SF79">
    <property type="entry name" value="PROTEIN SPINSTER"/>
    <property type="match status" value="1"/>
</dbReference>
<dbReference type="AlphaFoldDB" id="T0Q7A0"/>
<feature type="transmembrane region" description="Helical" evidence="7">
    <location>
        <begin position="80"/>
        <end position="100"/>
    </location>
</feature>
<proteinExistence type="inferred from homology"/>
<dbReference type="GO" id="GO:0016020">
    <property type="term" value="C:membrane"/>
    <property type="evidence" value="ECO:0007669"/>
    <property type="project" value="UniProtKB-SubCell"/>
</dbReference>
<dbReference type="eggNOG" id="KOG1330">
    <property type="taxonomic scope" value="Eukaryota"/>
</dbReference>
<dbReference type="OrthoDB" id="6770063at2759"/>
<evidence type="ECO:0000256" key="4">
    <source>
        <dbReference type="ARBA" id="ARBA00022989"/>
    </source>
</evidence>
<dbReference type="RefSeq" id="XP_008617117.1">
    <property type="nucleotide sequence ID" value="XM_008618895.1"/>
</dbReference>
<comment type="similarity">
    <text evidence="6">Belongs to the major facilitator superfamily. Spinster (TC 2.A.1.49) family.</text>
</comment>
<gene>
    <name evidence="9" type="ORF">SDRG_12814</name>
</gene>
<dbReference type="Proteomes" id="UP000030762">
    <property type="component" value="Unassembled WGS sequence"/>
</dbReference>
<sequence>MVELSVRAILVLVCAINFLNFVDRGLIPGAPIEFQGFVQATTQAGASVSVYVGVLQTSFIASFSVFVCLFGHLATTHAPFTLTAIGLSIWIVALACCGLAKTLGSFPLLFAGRLVSGIGEASFQATAPGFIDAFANPSQRTRWLGLFYAAAPIGEAVGFSFGSIVAASVGWDVGFYTIAVLALPLAVACYTCIPPALNCPLGDAPQEASPLLEKAERAPTTFVQQTLCILQSPLFLTSSLGSAALSFTLDGLATFAPVLYIGMGVLDATYAASAVGAIVVGAGLLGPLIGGHLLDLSCRGHELDDRVRQRVAASQLLIVAVTSTGLLFLSLACIGNNRMLVLGFLFLGLVLAFSASAPSTVLILLSVSYGQRGYAMGLNTLLTHVLGDVPAGVVLGALKDVWAPHCGSVLDAHGSDVLNPNCHFDFAGLRATLGFAYCWLGWAILAWAIAYWFAAKRRTSFHA</sequence>
<dbReference type="EMBL" id="JH767184">
    <property type="protein sequence ID" value="EQC29350.1"/>
    <property type="molecule type" value="Genomic_DNA"/>
</dbReference>
<feature type="transmembrane region" description="Helical" evidence="7">
    <location>
        <begin position="240"/>
        <end position="262"/>
    </location>
</feature>
<dbReference type="GeneID" id="19953541"/>
<dbReference type="GO" id="GO:0022857">
    <property type="term" value="F:transmembrane transporter activity"/>
    <property type="evidence" value="ECO:0007669"/>
    <property type="project" value="InterPro"/>
</dbReference>
<evidence type="ECO:0000313" key="10">
    <source>
        <dbReference type="Proteomes" id="UP000030762"/>
    </source>
</evidence>
<dbReference type="Gene3D" id="1.20.1250.20">
    <property type="entry name" value="MFS general substrate transporter like domains"/>
    <property type="match status" value="1"/>
</dbReference>
<dbReference type="InterPro" id="IPR020846">
    <property type="entry name" value="MFS_dom"/>
</dbReference>
<feature type="transmembrane region" description="Helical" evidence="7">
    <location>
        <begin position="146"/>
        <end position="167"/>
    </location>
</feature>
<accession>T0Q7A0</accession>
<keyword evidence="4 7" id="KW-1133">Transmembrane helix</keyword>
<keyword evidence="2" id="KW-0813">Transport</keyword>
<reference evidence="9 10" key="1">
    <citation type="submission" date="2012-04" db="EMBL/GenBank/DDBJ databases">
        <title>The Genome Sequence of Saprolegnia declina VS20.</title>
        <authorList>
            <consortium name="The Broad Institute Genome Sequencing Platform"/>
            <person name="Russ C."/>
            <person name="Nusbaum C."/>
            <person name="Tyler B."/>
            <person name="van West P."/>
            <person name="Dieguez-Uribeondo J."/>
            <person name="de Bruijn I."/>
            <person name="Tripathy S."/>
            <person name="Jiang R."/>
            <person name="Young S.K."/>
            <person name="Zeng Q."/>
            <person name="Gargeya S."/>
            <person name="Fitzgerald M."/>
            <person name="Haas B."/>
            <person name="Abouelleil A."/>
            <person name="Alvarado L."/>
            <person name="Arachchi H.M."/>
            <person name="Berlin A."/>
            <person name="Chapman S.B."/>
            <person name="Goldberg J."/>
            <person name="Griggs A."/>
            <person name="Gujja S."/>
            <person name="Hansen M."/>
            <person name="Howarth C."/>
            <person name="Imamovic A."/>
            <person name="Larimer J."/>
            <person name="McCowen C."/>
            <person name="Montmayeur A."/>
            <person name="Murphy C."/>
            <person name="Neiman D."/>
            <person name="Pearson M."/>
            <person name="Priest M."/>
            <person name="Roberts A."/>
            <person name="Saif S."/>
            <person name="Shea T."/>
            <person name="Sisk P."/>
            <person name="Sykes S."/>
            <person name="Wortman J."/>
            <person name="Nusbaum C."/>
            <person name="Birren B."/>
        </authorList>
    </citation>
    <scope>NUCLEOTIDE SEQUENCE [LARGE SCALE GENOMIC DNA]</scope>
    <source>
        <strain evidence="9 10">VS20</strain>
    </source>
</reference>
<feature type="domain" description="Major facilitator superfamily (MFS) profile" evidence="8">
    <location>
        <begin position="9"/>
        <end position="458"/>
    </location>
</feature>
<evidence type="ECO:0000256" key="2">
    <source>
        <dbReference type="ARBA" id="ARBA00022448"/>
    </source>
</evidence>
<keyword evidence="3 7" id="KW-0812">Transmembrane</keyword>
<evidence type="ECO:0000256" key="5">
    <source>
        <dbReference type="ARBA" id="ARBA00023136"/>
    </source>
</evidence>
<feature type="transmembrane region" description="Helical" evidence="7">
    <location>
        <begin position="173"/>
        <end position="193"/>
    </location>
</feature>
<evidence type="ECO:0000313" key="9">
    <source>
        <dbReference type="EMBL" id="EQC29350.1"/>
    </source>
</evidence>
<dbReference type="VEuPathDB" id="FungiDB:SDRG_12814"/>
<dbReference type="PROSITE" id="PS50850">
    <property type="entry name" value="MFS"/>
    <property type="match status" value="1"/>
</dbReference>
<dbReference type="InParanoid" id="T0Q7A0"/>
<dbReference type="InterPro" id="IPR044770">
    <property type="entry name" value="MFS_spinster-like"/>
</dbReference>
<protein>
    <recommendedName>
        <fullName evidence="8">Major facilitator superfamily (MFS) profile domain-containing protein</fullName>
    </recommendedName>
</protein>
<feature type="transmembrane region" description="Helical" evidence="7">
    <location>
        <begin position="434"/>
        <end position="454"/>
    </location>
</feature>
<comment type="subcellular location">
    <subcellularLocation>
        <location evidence="1">Membrane</location>
        <topology evidence="1">Multi-pass membrane protein</topology>
    </subcellularLocation>
</comment>
<feature type="transmembrane region" description="Helical" evidence="7">
    <location>
        <begin position="48"/>
        <end position="74"/>
    </location>
</feature>
<evidence type="ECO:0000256" key="7">
    <source>
        <dbReference type="SAM" id="Phobius"/>
    </source>
</evidence>
<dbReference type="InterPro" id="IPR011701">
    <property type="entry name" value="MFS"/>
</dbReference>
<feature type="transmembrane region" description="Helical" evidence="7">
    <location>
        <begin position="340"/>
        <end position="365"/>
    </location>
</feature>
<keyword evidence="5 7" id="KW-0472">Membrane</keyword>
<keyword evidence="10" id="KW-1185">Reference proteome</keyword>
<evidence type="ECO:0000256" key="3">
    <source>
        <dbReference type="ARBA" id="ARBA00022692"/>
    </source>
</evidence>
<organism evidence="9 10">
    <name type="scientific">Saprolegnia diclina (strain VS20)</name>
    <dbReference type="NCBI Taxonomy" id="1156394"/>
    <lineage>
        <taxon>Eukaryota</taxon>
        <taxon>Sar</taxon>
        <taxon>Stramenopiles</taxon>
        <taxon>Oomycota</taxon>
        <taxon>Saprolegniomycetes</taxon>
        <taxon>Saprolegniales</taxon>
        <taxon>Saprolegniaceae</taxon>
        <taxon>Saprolegnia</taxon>
    </lineage>
</organism>
<dbReference type="Pfam" id="PF07690">
    <property type="entry name" value="MFS_1"/>
    <property type="match status" value="1"/>
</dbReference>
<dbReference type="OMA" id="VFCGGWL"/>